<evidence type="ECO:0000313" key="2">
    <source>
        <dbReference type="Proteomes" id="UP000295341"/>
    </source>
</evidence>
<evidence type="ECO:0008006" key="3">
    <source>
        <dbReference type="Google" id="ProtNLM"/>
    </source>
</evidence>
<organism evidence="1 2">
    <name type="scientific">Panacagrimonas perspica</name>
    <dbReference type="NCBI Taxonomy" id="381431"/>
    <lineage>
        <taxon>Bacteria</taxon>
        <taxon>Pseudomonadati</taxon>
        <taxon>Pseudomonadota</taxon>
        <taxon>Gammaproteobacteria</taxon>
        <taxon>Nevskiales</taxon>
        <taxon>Nevskiaceae</taxon>
        <taxon>Panacagrimonas</taxon>
    </lineage>
</organism>
<evidence type="ECO:0000313" key="1">
    <source>
        <dbReference type="EMBL" id="TDU31406.1"/>
    </source>
</evidence>
<gene>
    <name evidence="1" type="ORF">DFR24_0774</name>
</gene>
<dbReference type="AlphaFoldDB" id="A0A4V3F656"/>
<protein>
    <recommendedName>
        <fullName evidence="3">Beta-barrel porin 2</fullName>
    </recommendedName>
</protein>
<keyword evidence="2" id="KW-1185">Reference proteome</keyword>
<dbReference type="EMBL" id="SOBT01000008">
    <property type="protein sequence ID" value="TDU31406.1"/>
    <property type="molecule type" value="Genomic_DNA"/>
</dbReference>
<reference evidence="1 2" key="1">
    <citation type="submission" date="2019-03" db="EMBL/GenBank/DDBJ databases">
        <title>Genomic Encyclopedia of Type Strains, Phase IV (KMG-IV): sequencing the most valuable type-strain genomes for metagenomic binning, comparative biology and taxonomic classification.</title>
        <authorList>
            <person name="Goeker M."/>
        </authorList>
    </citation>
    <scope>NUCLEOTIDE SEQUENCE [LARGE SCALE GENOMIC DNA]</scope>
    <source>
        <strain evidence="1 2">DSM 26377</strain>
    </source>
</reference>
<accession>A0A4V3F656</accession>
<dbReference type="Proteomes" id="UP000295341">
    <property type="component" value="Unassembled WGS sequence"/>
</dbReference>
<name>A0A4V3F656_9GAMM</name>
<dbReference type="RefSeq" id="WP_133879986.1">
    <property type="nucleotide sequence ID" value="NZ_MWIN01000039.1"/>
</dbReference>
<comment type="caution">
    <text evidence="1">The sequence shown here is derived from an EMBL/GenBank/DDBJ whole genome shotgun (WGS) entry which is preliminary data.</text>
</comment>
<sequence>MSIDRNWKMALALAFGVAPGVGYAKLELVPYVAVEAQHDDNVFRDRDADEAEAVRGDRQRADTLLRYEGGVNSLYSVGLQTFNLNAAVNKVEYDRFSELDYKGHNIDGGMKWQIGSLVKGDLKLSDRRELQDFNDTNGSDERSLRDDTEGSLSINIKVLSDFELRPRGGARRTRYSRGNSRQQDLDEENYGLGISYVGRGTMAIGVEGVIREGEFIRRDPAPGQVEEYEETTIQLVGRWSPGEATSLDYAIGSSRRDNEGVDVKNDSTVVGMLNVSRVISVKTNVYAGLYRAISSADREGESSTIGTGVNAGGTWKPTQLISINAYSFYQREDFQNSTLINADREDKLKGIHLSAVYSPREWVNVTPSVGWEDRKSELASEEYESFIAGLQLKLLFPIR</sequence>
<proteinExistence type="predicted"/>